<dbReference type="Pfam" id="PF02992">
    <property type="entry name" value="Transposase_21"/>
    <property type="match status" value="1"/>
</dbReference>
<name>A0A060SQT7_PYCCI</name>
<dbReference type="EMBL" id="CCBP010000385">
    <property type="protein sequence ID" value="CDO76536.1"/>
    <property type="molecule type" value="Genomic_DNA"/>
</dbReference>
<reference evidence="3 4" key="1">
    <citation type="submission" date="2014-01" db="EMBL/GenBank/DDBJ databases">
        <title>The genome of the white-rot fungus Pycnoporus cinnabarinus: a basidiomycete model with a versatile arsenal for lignocellulosic biomass breakdown.</title>
        <authorList>
            <person name="Levasseur A."/>
            <person name="Lomascolo A."/>
            <person name="Ruiz-Duenas F.J."/>
            <person name="Uzan E."/>
            <person name="Piumi F."/>
            <person name="Kues U."/>
            <person name="Ram A.F.J."/>
            <person name="Murat C."/>
            <person name="Haon M."/>
            <person name="Benoit I."/>
            <person name="Arfi Y."/>
            <person name="Chevret D."/>
            <person name="Drula E."/>
            <person name="Kwon M.J."/>
            <person name="Gouret P."/>
            <person name="Lesage-Meessen L."/>
            <person name="Lombard V."/>
            <person name="Mariette J."/>
            <person name="Noirot C."/>
            <person name="Park J."/>
            <person name="Patyshakuliyeva A."/>
            <person name="Wieneger R.A.B."/>
            <person name="Wosten H.A.B."/>
            <person name="Martin F."/>
            <person name="Coutinho P.M."/>
            <person name="de Vries R."/>
            <person name="Martinez A.T."/>
            <person name="Klopp C."/>
            <person name="Pontarotti P."/>
            <person name="Henrissat B."/>
            <person name="Record E."/>
        </authorList>
    </citation>
    <scope>NUCLEOTIDE SEQUENCE [LARGE SCALE GENOMIC DNA]</scope>
    <source>
        <strain evidence="3 4">BRFM137</strain>
    </source>
</reference>
<evidence type="ECO:0000256" key="1">
    <source>
        <dbReference type="SAM" id="MobiDB-lite"/>
    </source>
</evidence>
<accession>A0A060SQT7</accession>
<dbReference type="Proteomes" id="UP000029665">
    <property type="component" value="Unassembled WGS sequence"/>
</dbReference>
<evidence type="ECO:0000313" key="2">
    <source>
        <dbReference type="EMBL" id="CDO75446.1"/>
    </source>
</evidence>
<dbReference type="InterPro" id="IPR004242">
    <property type="entry name" value="Transposase_21"/>
</dbReference>
<dbReference type="OMA" id="DERXRND"/>
<feature type="compositionally biased region" description="Basic and acidic residues" evidence="1">
    <location>
        <begin position="68"/>
        <end position="79"/>
    </location>
</feature>
<evidence type="ECO:0000313" key="4">
    <source>
        <dbReference type="Proteomes" id="UP000029665"/>
    </source>
</evidence>
<dbReference type="AlphaFoldDB" id="A0A060SQT7"/>
<dbReference type="STRING" id="5643.A0A060SQT7"/>
<feature type="compositionally biased region" description="Basic and acidic residues" evidence="1">
    <location>
        <begin position="50"/>
        <end position="60"/>
    </location>
</feature>
<organism evidence="3 4">
    <name type="scientific">Pycnoporus cinnabarinus</name>
    <name type="common">Cinnabar-red polypore</name>
    <name type="synonym">Trametes cinnabarina</name>
    <dbReference type="NCBI Taxonomy" id="5643"/>
    <lineage>
        <taxon>Eukaryota</taxon>
        <taxon>Fungi</taxon>
        <taxon>Dikarya</taxon>
        <taxon>Basidiomycota</taxon>
        <taxon>Agaricomycotina</taxon>
        <taxon>Agaricomycetes</taxon>
        <taxon>Polyporales</taxon>
        <taxon>Polyporaceae</taxon>
        <taxon>Trametes</taxon>
    </lineage>
</organism>
<feature type="region of interest" description="Disordered" evidence="1">
    <location>
        <begin position="50"/>
        <end position="103"/>
    </location>
</feature>
<dbReference type="HOGENOM" id="CLU_007337_0_2_1"/>
<proteinExistence type="predicted"/>
<evidence type="ECO:0008006" key="5">
    <source>
        <dbReference type="Google" id="ProtNLM"/>
    </source>
</evidence>
<protein>
    <recommendedName>
        <fullName evidence="5">Transposase family Tnp2 protein</fullName>
    </recommendedName>
</protein>
<evidence type="ECO:0000313" key="3">
    <source>
        <dbReference type="EMBL" id="CDO76536.1"/>
    </source>
</evidence>
<sequence length="1023" mass="116778">MSCPIPDWRRAWGGSLQHVRNILKAVSETTFYTHASHRQDNLFRALDRAQHLPRQEEGNARPRPSVSPEREQANKRRCTESPIEEDPELGPAEGFQDNPRQQEDNVRGLDQMPFHERDIEEAPPPRPEPEVEDPEYGQHERTGAPPDAQLEDLRFQQQIIDMVKNATLETSGMSEEGIARMRDPRRTLPDLENDPDYKYALRLWLANGHSEKAYRENRLAAMERDRTLTLPTYEGMEKLIAELTGVEPIKTDMCITSCCAYTGPYARLEHCPYCTEARYRMEGRKRVARRTFNTLPLGPQLQSQCLSSETAALMACHKKLVAELLARLDLGWKLENIEDFYCSTDYQAAVDSEAISPDDFALMFSVDGAQLYEHKASDCWIYIWIIFELGPDKCYKKRYVFPGAIIPGPRKPRNLESFLFPGLAHISALQKEGLKIWDAANKRLFTSFPVIIFATADSPAMAYLNGLVGHHGAQGCRLYCPLRGRRKPNGPHYYPAMLKPLNYYERGCDHQDVTFDEILSIPPGFEGSWSDAVEERYRANLNYVVLSPNQTQFARRRLETGIAKPSIFDGLPRGFGVPRCFPGDIMHHVSLNLTDLVISLLRGTMRCDKTDDISTWDWACLADNDTWEAHGHLVSQATQYLPGSFGRPPRNPAEKINSGYKAWEYLYYVFGLLPGLLWGIQKPAFYAHFCKLVAGVRVALLLVIPVELRQRAHELLLEFVQEFEEVYYQRRVDRLHFVRQSLHALIHLIPEGLRMGPASLYSQWVLETLIGNLTAEIRSHVEPYANLSNRATRRSQCNALMALYPMLAPPADVLPEHAVELGDEYILMRARDRGPRLVKGLEEAALREYLEGKLELGLGHWKLALWKWARVRLPNGQIARTAWKECAGEARGNKVRRSRMVKLKDNRFAEIQYFFRLTIPHMRVINLAMISVFTPPDDTIRRETNYVLLACGYQGTASREVVDIKDITSVVAMVPLPKRAEEAAHPRAEELYAARFFVIEKLGLDMAWFGRVDIAEEGDNVDG</sequence>
<dbReference type="EMBL" id="CCBP010000272">
    <property type="protein sequence ID" value="CDO75446.1"/>
    <property type="molecule type" value="Genomic_DNA"/>
</dbReference>
<gene>
    <name evidence="3" type="ORF">BN946_scf184399.g6</name>
    <name evidence="2" type="ORF">BN946_scf184693.g15</name>
</gene>
<keyword evidence="4" id="KW-1185">Reference proteome</keyword>
<dbReference type="OrthoDB" id="2753930at2759"/>
<feature type="region of interest" description="Disordered" evidence="1">
    <location>
        <begin position="116"/>
        <end position="147"/>
    </location>
</feature>
<comment type="caution">
    <text evidence="3">The sequence shown here is derived from an EMBL/GenBank/DDBJ whole genome shotgun (WGS) entry which is preliminary data.</text>
</comment>